<dbReference type="SUPFAM" id="SSF48371">
    <property type="entry name" value="ARM repeat"/>
    <property type="match status" value="1"/>
</dbReference>
<protein>
    <recommendedName>
        <fullName evidence="3">Serine/threonine-protein phosphatase 4 regulatory subunit 3-like central domain-containing protein</fullName>
    </recommendedName>
</protein>
<evidence type="ECO:0000313" key="4">
    <source>
        <dbReference type="EMBL" id="PJF19200.1"/>
    </source>
</evidence>
<dbReference type="EMBL" id="MTSL01000074">
    <property type="protein sequence ID" value="PJF19200.1"/>
    <property type="molecule type" value="Genomic_DNA"/>
</dbReference>
<dbReference type="Gene3D" id="1.25.10.10">
    <property type="entry name" value="Leucine-rich Repeat Variant"/>
    <property type="match status" value="1"/>
</dbReference>
<dbReference type="InterPro" id="IPR006887">
    <property type="entry name" value="P4R3-like_central_dom"/>
</dbReference>
<dbReference type="PANTHER" id="PTHR23318:SF0">
    <property type="entry name" value="SERINE_THREONINE-PROTEIN PHOSPHATASE 4 REGULATORY SUBUNIT 3"/>
    <property type="match status" value="1"/>
</dbReference>
<dbReference type="PANTHER" id="PTHR23318">
    <property type="entry name" value="ATP SYNTHASE GAMMA-RELATED"/>
    <property type="match status" value="1"/>
</dbReference>
<dbReference type="GO" id="GO:0072542">
    <property type="term" value="F:protein phosphatase activator activity"/>
    <property type="evidence" value="ECO:0007669"/>
    <property type="project" value="TreeGrafter"/>
</dbReference>
<evidence type="ECO:0000256" key="2">
    <source>
        <dbReference type="ARBA" id="ARBA00023242"/>
    </source>
</evidence>
<proteinExistence type="predicted"/>
<dbReference type="Pfam" id="PF04802">
    <property type="entry name" value="PP4R3"/>
    <property type="match status" value="1"/>
</dbReference>
<sequence>MSEEDSFGGIRPTLMSLPEEVEFNTVPNIDEILERASNAGPDIRRPVCIALMENNYVGKLLDLFRIAEDLDSRETLFRMYSIFKHLVLLNNPAILRELLSEQHVYHVAGVFEYDPSYPDTRPGYRQFLLDRSRFKQVLDLENPQLVDLIHQTFRIQYLKDVVLPRILDEETFGSLLFMVRCNFAEIIEIFEGTEDFMPKLVPLFKSESVNDCMATLKFMKEFLTVAKASSNGRNLKLYQGEAFSGFLQFIQRMLSGSNALNRLLALDVLIGVTQHDPSIVRLYMMDHRSDPVEGQLLAAIIDRVRDAASEVGLRWQLVAVLRTLLDSPGPMGLPIPNDDFLNFFYPDYALRLLSPIVELDKTKRSLTSSLDDQTTDLYLNCCELLCSFITQHKYRIKYLLFRSFVVHNVLFLLQCQEKILRLAAVRVVRTMVGTGDDFYFRFLLKQSLLKPIIDEAVSLGTADNALSSALTEFFYFIRDVLPLESYKADLEKIQFAPIWTVLLECYNDLNNPLSDSRSIPSDDSKPRDTWLGVDRNEEAYFATEDDDEEEAEEALTVPSEEGMNGNHVSLVSESDLVAVEMEMPHKMATTWLAEDELDRTKRMKY</sequence>
<name>A0A2H9TNF7_9FUNG</name>
<dbReference type="InterPro" id="IPR011989">
    <property type="entry name" value="ARM-like"/>
</dbReference>
<comment type="caution">
    <text evidence="4">The sequence shown here is derived from an EMBL/GenBank/DDBJ whole genome shotgun (WGS) entry which is preliminary data.</text>
</comment>
<dbReference type="GO" id="GO:0005654">
    <property type="term" value="C:nucleoplasm"/>
    <property type="evidence" value="ECO:0007669"/>
    <property type="project" value="TreeGrafter"/>
</dbReference>
<comment type="subcellular location">
    <subcellularLocation>
        <location evidence="1">Nucleus</location>
    </subcellularLocation>
</comment>
<accession>A0A2H9TNF7</accession>
<evidence type="ECO:0000259" key="3">
    <source>
        <dbReference type="Pfam" id="PF04802"/>
    </source>
</evidence>
<dbReference type="GO" id="GO:0030289">
    <property type="term" value="C:protein phosphatase 4 complex"/>
    <property type="evidence" value="ECO:0007669"/>
    <property type="project" value="TreeGrafter"/>
</dbReference>
<dbReference type="AlphaFoldDB" id="A0A2H9TNF7"/>
<dbReference type="Proteomes" id="UP000240830">
    <property type="component" value="Unassembled WGS sequence"/>
</dbReference>
<dbReference type="InterPro" id="IPR016024">
    <property type="entry name" value="ARM-type_fold"/>
</dbReference>
<gene>
    <name evidence="4" type="ORF">PSACC_00981</name>
</gene>
<keyword evidence="5" id="KW-1185">Reference proteome</keyword>
<evidence type="ECO:0000256" key="1">
    <source>
        <dbReference type="ARBA" id="ARBA00004123"/>
    </source>
</evidence>
<dbReference type="OrthoDB" id="27483at2759"/>
<keyword evidence="2" id="KW-0539">Nucleus</keyword>
<reference evidence="4 5" key="1">
    <citation type="submission" date="2016-10" db="EMBL/GenBank/DDBJ databases">
        <title>The genome of Paramicrosporidium saccamoebae is the missing link in understanding Cryptomycota and Microsporidia evolution.</title>
        <authorList>
            <person name="Quandt C.A."/>
            <person name="Beaudet D."/>
            <person name="Corsaro D."/>
            <person name="Michel R."/>
            <person name="Corradi N."/>
            <person name="James T."/>
        </authorList>
    </citation>
    <scope>NUCLEOTIDE SEQUENCE [LARGE SCALE GENOMIC DNA]</scope>
    <source>
        <strain evidence="4 5">KSL3</strain>
    </source>
</reference>
<organism evidence="4 5">
    <name type="scientific">Paramicrosporidium saccamoebae</name>
    <dbReference type="NCBI Taxonomy" id="1246581"/>
    <lineage>
        <taxon>Eukaryota</taxon>
        <taxon>Fungi</taxon>
        <taxon>Fungi incertae sedis</taxon>
        <taxon>Cryptomycota</taxon>
        <taxon>Cryptomycota incertae sedis</taxon>
        <taxon>Paramicrosporidium</taxon>
    </lineage>
</organism>
<evidence type="ECO:0000313" key="5">
    <source>
        <dbReference type="Proteomes" id="UP000240830"/>
    </source>
</evidence>
<feature type="domain" description="Serine/threonine-protein phosphatase 4 regulatory subunit 3-like central" evidence="3">
    <location>
        <begin position="29"/>
        <end position="479"/>
    </location>
</feature>
<dbReference type="InterPro" id="IPR051137">
    <property type="entry name" value="PP4R3-like"/>
</dbReference>
<dbReference type="STRING" id="1246581.A0A2H9TNF7"/>